<gene>
    <name evidence="3" type="primary">LOC112685667</name>
</gene>
<organism evidence="2 3">
    <name type="scientific">Sipha flava</name>
    <name type="common">yellow sugarcane aphid</name>
    <dbReference type="NCBI Taxonomy" id="143950"/>
    <lineage>
        <taxon>Eukaryota</taxon>
        <taxon>Metazoa</taxon>
        <taxon>Ecdysozoa</taxon>
        <taxon>Arthropoda</taxon>
        <taxon>Hexapoda</taxon>
        <taxon>Insecta</taxon>
        <taxon>Pterygota</taxon>
        <taxon>Neoptera</taxon>
        <taxon>Paraneoptera</taxon>
        <taxon>Hemiptera</taxon>
        <taxon>Sternorrhyncha</taxon>
        <taxon>Aphidomorpha</taxon>
        <taxon>Aphidoidea</taxon>
        <taxon>Aphididae</taxon>
        <taxon>Sipha</taxon>
    </lineage>
</organism>
<evidence type="ECO:0000256" key="1">
    <source>
        <dbReference type="SAM" id="SignalP"/>
    </source>
</evidence>
<reference evidence="3" key="1">
    <citation type="submission" date="2025-08" db="UniProtKB">
        <authorList>
            <consortium name="RefSeq"/>
        </authorList>
    </citation>
    <scope>IDENTIFICATION</scope>
    <source>
        <tissue evidence="3">Whole body</tissue>
    </source>
</reference>
<evidence type="ECO:0000313" key="3">
    <source>
        <dbReference type="RefSeq" id="XP_025413389.1"/>
    </source>
</evidence>
<keyword evidence="2" id="KW-1185">Reference proteome</keyword>
<dbReference type="GeneID" id="112685667"/>
<dbReference type="RefSeq" id="XP_025413389.1">
    <property type="nucleotide sequence ID" value="XM_025557604.1"/>
</dbReference>
<dbReference type="Proteomes" id="UP000694846">
    <property type="component" value="Unplaced"/>
</dbReference>
<keyword evidence="1" id="KW-0732">Signal</keyword>
<dbReference type="AlphaFoldDB" id="A0A8B8FR12"/>
<feature type="signal peptide" evidence="1">
    <location>
        <begin position="1"/>
        <end position="19"/>
    </location>
</feature>
<protein>
    <submittedName>
        <fullName evidence="3">Uncharacterized protein LOC112685667</fullName>
    </submittedName>
</protein>
<name>A0A8B8FR12_9HEMI</name>
<evidence type="ECO:0000313" key="2">
    <source>
        <dbReference type="Proteomes" id="UP000694846"/>
    </source>
</evidence>
<proteinExistence type="predicted"/>
<dbReference type="OrthoDB" id="6623476at2759"/>
<sequence length="136" mass="15175">MAVKLSVFALVLVAAFAIADVPTTLVLNSPLNLAYYPSDSIAYNDLKKSLYDLVLAAGNACFSAQASYDYYSFLKYQGVYQPKLNEKIAKLQNAEQYLNDAYAKYQQELAKYKSTLVCPTPTVTLDDNVEIRSDYL</sequence>
<accession>A0A8B8FR12</accession>
<feature type="chain" id="PRO_5034844938" evidence="1">
    <location>
        <begin position="20"/>
        <end position="136"/>
    </location>
</feature>